<name>A0A2K8SJ80_9NOSO</name>
<accession>A0A2K8SJ80</accession>
<evidence type="ECO:0000313" key="3">
    <source>
        <dbReference type="Proteomes" id="UP000232003"/>
    </source>
</evidence>
<keyword evidence="3" id="KW-1185">Reference proteome</keyword>
<dbReference type="Proteomes" id="UP000232003">
    <property type="component" value="Chromosome"/>
</dbReference>
<dbReference type="KEGG" id="nfl:COO91_01348"/>
<proteinExistence type="predicted"/>
<feature type="compositionally biased region" description="Polar residues" evidence="1">
    <location>
        <begin position="36"/>
        <end position="46"/>
    </location>
</feature>
<feature type="region of interest" description="Disordered" evidence="1">
    <location>
        <begin position="1"/>
        <end position="46"/>
    </location>
</feature>
<dbReference type="AlphaFoldDB" id="A0A2K8SJ80"/>
<dbReference type="EMBL" id="CP024785">
    <property type="protein sequence ID" value="AUB35468.1"/>
    <property type="molecule type" value="Genomic_DNA"/>
</dbReference>
<sequence>MIGAEIGCEKPTTQTPLRRNPHQRKPVAPSGLASLFNPSSALQNVL</sequence>
<evidence type="ECO:0000313" key="2">
    <source>
        <dbReference type="EMBL" id="AUB35468.1"/>
    </source>
</evidence>
<reference evidence="2 3" key="1">
    <citation type="submission" date="2017-11" db="EMBL/GenBank/DDBJ databases">
        <title>Complete genome of a free-living desiccation-tolerant cyanobacterium and its photosynthetic adaptation to extreme terrestrial habitat.</title>
        <authorList>
            <person name="Shang J."/>
        </authorList>
    </citation>
    <scope>NUCLEOTIDE SEQUENCE [LARGE SCALE GENOMIC DNA]</scope>
    <source>
        <strain evidence="2 3">CCNUN1</strain>
    </source>
</reference>
<evidence type="ECO:0000256" key="1">
    <source>
        <dbReference type="SAM" id="MobiDB-lite"/>
    </source>
</evidence>
<organism evidence="2 3">
    <name type="scientific">Nostoc flagelliforme CCNUN1</name>
    <dbReference type="NCBI Taxonomy" id="2038116"/>
    <lineage>
        <taxon>Bacteria</taxon>
        <taxon>Bacillati</taxon>
        <taxon>Cyanobacteriota</taxon>
        <taxon>Cyanophyceae</taxon>
        <taxon>Nostocales</taxon>
        <taxon>Nostocaceae</taxon>
        <taxon>Nostoc</taxon>
    </lineage>
</organism>
<gene>
    <name evidence="2" type="ORF">COO91_01348</name>
</gene>
<protein>
    <submittedName>
        <fullName evidence="2">Uncharacterized protein</fullName>
    </submittedName>
</protein>